<comment type="caution">
    <text evidence="1">The sequence shown here is derived from an EMBL/GenBank/DDBJ whole genome shotgun (WGS) entry which is preliminary data.</text>
</comment>
<gene>
    <name evidence="1" type="ORF">E2C01_075159</name>
</gene>
<dbReference type="AlphaFoldDB" id="A0A5B7IGC3"/>
<keyword evidence="2" id="KW-1185">Reference proteome</keyword>
<protein>
    <submittedName>
        <fullName evidence="1">Uncharacterized protein</fullName>
    </submittedName>
</protein>
<accession>A0A5B7IGC3</accession>
<proteinExistence type="predicted"/>
<reference evidence="1 2" key="1">
    <citation type="submission" date="2019-05" db="EMBL/GenBank/DDBJ databases">
        <title>Another draft genome of Portunus trituberculatus and its Hox gene families provides insights of decapod evolution.</title>
        <authorList>
            <person name="Jeong J.-H."/>
            <person name="Song I."/>
            <person name="Kim S."/>
            <person name="Choi T."/>
            <person name="Kim D."/>
            <person name="Ryu S."/>
            <person name="Kim W."/>
        </authorList>
    </citation>
    <scope>NUCLEOTIDE SEQUENCE [LARGE SCALE GENOMIC DNA]</scope>
    <source>
        <tissue evidence="1">Muscle</tissue>
    </source>
</reference>
<evidence type="ECO:0000313" key="2">
    <source>
        <dbReference type="Proteomes" id="UP000324222"/>
    </source>
</evidence>
<dbReference type="Proteomes" id="UP000324222">
    <property type="component" value="Unassembled WGS sequence"/>
</dbReference>
<sequence>MTMEKNYSRHWAYKVPVSKSYNSYNRSRLTPVAAVYIKAAVSISDIRAGLGRLGGLVGEVACGSARLQGHISAGVPHQSLLGEQELRRGNRQDQICLRYQSGSRNGTGFEIQFHCW</sequence>
<name>A0A5B7IGC3_PORTR</name>
<evidence type="ECO:0000313" key="1">
    <source>
        <dbReference type="EMBL" id="MPC80577.1"/>
    </source>
</evidence>
<dbReference type="EMBL" id="VSRR010054435">
    <property type="protein sequence ID" value="MPC80577.1"/>
    <property type="molecule type" value="Genomic_DNA"/>
</dbReference>
<organism evidence="1 2">
    <name type="scientific">Portunus trituberculatus</name>
    <name type="common">Swimming crab</name>
    <name type="synonym">Neptunus trituberculatus</name>
    <dbReference type="NCBI Taxonomy" id="210409"/>
    <lineage>
        <taxon>Eukaryota</taxon>
        <taxon>Metazoa</taxon>
        <taxon>Ecdysozoa</taxon>
        <taxon>Arthropoda</taxon>
        <taxon>Crustacea</taxon>
        <taxon>Multicrustacea</taxon>
        <taxon>Malacostraca</taxon>
        <taxon>Eumalacostraca</taxon>
        <taxon>Eucarida</taxon>
        <taxon>Decapoda</taxon>
        <taxon>Pleocyemata</taxon>
        <taxon>Brachyura</taxon>
        <taxon>Eubrachyura</taxon>
        <taxon>Portunoidea</taxon>
        <taxon>Portunidae</taxon>
        <taxon>Portuninae</taxon>
        <taxon>Portunus</taxon>
    </lineage>
</organism>